<evidence type="ECO:0008006" key="3">
    <source>
        <dbReference type="Google" id="ProtNLM"/>
    </source>
</evidence>
<evidence type="ECO:0000313" key="1">
    <source>
        <dbReference type="EMBL" id="SDI42903.1"/>
    </source>
</evidence>
<dbReference type="RefSeq" id="WP_090713380.1">
    <property type="nucleotide sequence ID" value="NZ_CBCSKY010000002.1"/>
</dbReference>
<accession>A0A1G8KHG0</accession>
<dbReference type="EMBL" id="FNDX01000005">
    <property type="protein sequence ID" value="SDI42903.1"/>
    <property type="molecule type" value="Genomic_DNA"/>
</dbReference>
<dbReference type="AlphaFoldDB" id="A0A1G8KHG0"/>
<keyword evidence="2" id="KW-1185">Reference proteome</keyword>
<dbReference type="Proteomes" id="UP000199050">
    <property type="component" value="Unassembled WGS sequence"/>
</dbReference>
<organism evidence="1 2">
    <name type="scientific">Paenibacillus typhae</name>
    <dbReference type="NCBI Taxonomy" id="1174501"/>
    <lineage>
        <taxon>Bacteria</taxon>
        <taxon>Bacillati</taxon>
        <taxon>Bacillota</taxon>
        <taxon>Bacilli</taxon>
        <taxon>Bacillales</taxon>
        <taxon>Paenibacillaceae</taxon>
        <taxon>Paenibacillus</taxon>
    </lineage>
</organism>
<gene>
    <name evidence="1" type="ORF">SAMN05216192_105152</name>
</gene>
<proteinExistence type="predicted"/>
<dbReference type="STRING" id="1174501.SAMN05216192_105152"/>
<sequence length="329" mass="37065">MERAGVHSGHQDIKGAAVHEELLPGINVTDQVMTRIREMEPVRRRSAIRFAGKTAATSGMLAVALLVAATAYAATEYIQIRNKAGEVKVQHILNTDTEEERLARGTSSYYKYEQKLMNFAKPGEQLVYFVRGEPISEGTGRLLQFAYKEERITEYSAFLDQMKAKSSPIILPETAGGYDFKYGGVQPLYPTKDVTDNDPVYRQALSELIGEAKKDKTRNLFMKVMPWTETGALNAQYRKGGAFINLWAFMMSGGNMTVHQKPADKAEKIKVEGREVIYNYIDYGPNSFFYLTWYNEPKDAYIQLNSWGDRVLTKEQLLKVAGELIKGGL</sequence>
<reference evidence="2" key="1">
    <citation type="submission" date="2016-10" db="EMBL/GenBank/DDBJ databases">
        <authorList>
            <person name="Varghese N."/>
            <person name="Submissions S."/>
        </authorList>
    </citation>
    <scope>NUCLEOTIDE SEQUENCE [LARGE SCALE GENOMIC DNA]</scope>
    <source>
        <strain evidence="2">CGMCC 1.11012</strain>
    </source>
</reference>
<dbReference type="OrthoDB" id="2657755at2"/>
<protein>
    <recommendedName>
        <fullName evidence="3">DUF4367 domain-containing protein</fullName>
    </recommendedName>
</protein>
<evidence type="ECO:0000313" key="2">
    <source>
        <dbReference type="Proteomes" id="UP000199050"/>
    </source>
</evidence>
<name>A0A1G8KHG0_9BACL</name>